<dbReference type="SMART" id="SM00028">
    <property type="entry name" value="TPR"/>
    <property type="match status" value="3"/>
</dbReference>
<gene>
    <name evidence="3" type="ORF">CBOVIS_LOCUS9428</name>
</gene>
<dbReference type="AlphaFoldDB" id="A0A8S1F787"/>
<evidence type="ECO:0000313" key="4">
    <source>
        <dbReference type="Proteomes" id="UP000494206"/>
    </source>
</evidence>
<evidence type="ECO:0000313" key="3">
    <source>
        <dbReference type="EMBL" id="CAB3407508.1"/>
    </source>
</evidence>
<protein>
    <recommendedName>
        <fullName evidence="2">Tetratricopeptide repeat protein 5 OB fold domain-containing protein</fullName>
    </recommendedName>
</protein>
<name>A0A8S1F787_9PELO</name>
<dbReference type="Pfam" id="PF16669">
    <property type="entry name" value="TTC5_OB"/>
    <property type="match status" value="1"/>
</dbReference>
<dbReference type="Gene3D" id="1.25.40.10">
    <property type="entry name" value="Tetratricopeptide repeat domain"/>
    <property type="match status" value="1"/>
</dbReference>
<comment type="caution">
    <text evidence="3">The sequence shown here is derived from an EMBL/GenBank/DDBJ whole genome shotgun (WGS) entry which is preliminary data.</text>
</comment>
<proteinExistence type="predicted"/>
<keyword evidence="1" id="KW-0802">TPR repeat</keyword>
<dbReference type="InterPro" id="IPR032076">
    <property type="entry name" value="TTC5_OB"/>
</dbReference>
<dbReference type="Pfam" id="PF13431">
    <property type="entry name" value="TPR_17"/>
    <property type="match status" value="1"/>
</dbReference>
<reference evidence="3 4" key="1">
    <citation type="submission" date="2020-04" db="EMBL/GenBank/DDBJ databases">
        <authorList>
            <person name="Laetsch R D."/>
            <person name="Stevens L."/>
            <person name="Kumar S."/>
            <person name="Blaxter L. M."/>
        </authorList>
    </citation>
    <scope>NUCLEOTIDE SEQUENCE [LARGE SCALE GENOMIC DNA]</scope>
</reference>
<evidence type="ECO:0000259" key="2">
    <source>
        <dbReference type="Pfam" id="PF16669"/>
    </source>
</evidence>
<feature type="repeat" description="TPR" evidence="1">
    <location>
        <begin position="91"/>
        <end position="124"/>
    </location>
</feature>
<dbReference type="InterPro" id="IPR019734">
    <property type="entry name" value="TPR_rpt"/>
</dbReference>
<evidence type="ECO:0000256" key="1">
    <source>
        <dbReference type="PROSITE-ProRule" id="PRU00339"/>
    </source>
</evidence>
<feature type="domain" description="Tetratricopeptide repeat protein 5 OB fold" evidence="2">
    <location>
        <begin position="283"/>
        <end position="393"/>
    </location>
</feature>
<dbReference type="EMBL" id="CADEPM010000006">
    <property type="protein sequence ID" value="CAB3407508.1"/>
    <property type="molecule type" value="Genomic_DNA"/>
</dbReference>
<sequence>MEALLEKVQNLREKYVHENPGTSEDDECDYIKAKCEQLIRSELSAIYGANFEASKSEVLYRAGQLLNQSNRYEPLAAKLLEKSLKLDPTQSQAWFELGSAESKNGDIEYAVVCFEKSLQLQKSADAMASLAIALRASASKSDNVGVRKTLREKALQLAKSAVELDGSLGLAHSALATGYLVEFFSTAQSNMETLADACNSYKNALECGDQKRNAELFANFATALRYQEDFVGAVEQMRNARRHDPRDAIDSSRRLRALCEYLEKFADAVEKKGKLKAKRLVSMIDSLPASSSHATELHVKVLATVNHEEIVPLTLAVCDSTGECFGMTVYNCSATFGFVIGDTLSLHDPDWHVLTDFHIGNRHVEKLRWCRVLSPRHLRRNGVPVASSALAPATLRIIRN</sequence>
<dbReference type="InterPro" id="IPR038645">
    <property type="entry name" value="TTC5_OB_sf"/>
</dbReference>
<dbReference type="SUPFAM" id="SSF48452">
    <property type="entry name" value="TPR-like"/>
    <property type="match status" value="1"/>
</dbReference>
<dbReference type="InterPro" id="IPR011990">
    <property type="entry name" value="TPR-like_helical_dom_sf"/>
</dbReference>
<dbReference type="PROSITE" id="PS50005">
    <property type="entry name" value="TPR"/>
    <property type="match status" value="1"/>
</dbReference>
<dbReference type="OrthoDB" id="423589at2759"/>
<organism evidence="3 4">
    <name type="scientific">Caenorhabditis bovis</name>
    <dbReference type="NCBI Taxonomy" id="2654633"/>
    <lineage>
        <taxon>Eukaryota</taxon>
        <taxon>Metazoa</taxon>
        <taxon>Ecdysozoa</taxon>
        <taxon>Nematoda</taxon>
        <taxon>Chromadorea</taxon>
        <taxon>Rhabditida</taxon>
        <taxon>Rhabditina</taxon>
        <taxon>Rhabditomorpha</taxon>
        <taxon>Rhabditoidea</taxon>
        <taxon>Rhabditidae</taxon>
        <taxon>Peloderinae</taxon>
        <taxon>Caenorhabditis</taxon>
    </lineage>
</organism>
<keyword evidence="4" id="KW-1185">Reference proteome</keyword>
<dbReference type="Proteomes" id="UP000494206">
    <property type="component" value="Unassembled WGS sequence"/>
</dbReference>
<dbReference type="Gene3D" id="2.40.50.550">
    <property type="match status" value="1"/>
</dbReference>
<accession>A0A8S1F787</accession>